<feature type="region of interest" description="Disordered" evidence="9">
    <location>
        <begin position="24"/>
        <end position="47"/>
    </location>
</feature>
<sequence length="1045" mass="116547">MSGERIVLLLLAVGLSTAFAPPTFAPPKNSSNHGHRTTCRASSTDESSDTSTSIIHIALVGRDADELGLTSVLGDHPFCEMTKIKLSLRTVPVTSSWDDGDVSSLQSADIACFESPSCVRTYLQRLDEHLAVPDDTSDEERRSLPNRPGSVEDSDEPGQQSTFMAACRNTSSAKECLNSGRWESNHIYYPKDGGPVELKTQAIGDESESDEDEGEEVDVQVWAETIIQAAVDRRRDAEVTDSHAFLGDELWNGYVKYPIYSLRICATGKTYGSVRGTPHARATTTARGDVGQTSGLKRHQVLCKNGGDLEWPVDLYVPPEEASHRHSRTRTHDDDRDRTSAAEEENDDDDDASRLVPPPSWFPVHHSTLPRWLDRRGHPVRISDDLPPQGRAESPPSQEEWQDGTRGCRRRRLQEEATARAKTASRSDGNTDVLSHIRPHVRPQRTTEQPHRVTHSVPPDLRPCLLGRVQHPHRTFHDGKDPRWTALEKNDYTNDAQHYYAADNAYTDRQGNLVIKSEAADTTIIGFNDVTLEKEQDTKHFKSAMIQSWNKFCFTGGVMEAEIALPGKSNVGGLWPAFWLLGNLARHTYVGSSEHVWPWSTSVCSEKSRSAQLVSACDRVEHYGLASGVGRGAPEIDVFEVQSGTQKANTGTFLKMPVGQPFMSSSYQVAPGRLPRPGEGWWPAPGQWYNNLTGGMNTSLNILFYGTYNHFLDDTRPAEQDYFSDAISYNRQLNSSHFGKFHKYRLEWELPDKNGTAENNYTETFGYLRWFLDDEFVMEVKGEGLNETGAEVSTEPMYILLNTAISSQWGFPEKCPSNCPCKTYNCHGSFAETCGFSGGFCDMLARPAQYKVNWVRVYQDKNDPKQKVGCSTPERPTRKFIEAHAKKYKQTSDSHLPHDVNPTPILRRLEARQMSDTFHTVVLRRLPPETRGMRPDIPLRVPRKLDGTPLPQPDRVRRCRLGSAGDTRRFGIRGTVHADGQRAVRFAGQPSGDRTRGARGDEDSEEDGGGGIAGLRSGVVRSYSFGLRLGDACFSDKLVNAHLQL</sequence>
<dbReference type="AlphaFoldDB" id="K0SBM6"/>
<keyword evidence="5" id="KW-1133">Transmembrane helix</keyword>
<organism evidence="12 13">
    <name type="scientific">Thalassiosira oceanica</name>
    <name type="common">Marine diatom</name>
    <dbReference type="NCBI Taxonomy" id="159749"/>
    <lineage>
        <taxon>Eukaryota</taxon>
        <taxon>Sar</taxon>
        <taxon>Stramenopiles</taxon>
        <taxon>Ochrophyta</taxon>
        <taxon>Bacillariophyta</taxon>
        <taxon>Coscinodiscophyceae</taxon>
        <taxon>Thalassiosirophycidae</taxon>
        <taxon>Thalassiosirales</taxon>
        <taxon>Thalassiosiraceae</taxon>
        <taxon>Thalassiosira</taxon>
    </lineage>
</organism>
<keyword evidence="3" id="KW-0812">Transmembrane</keyword>
<feature type="compositionally biased region" description="Acidic residues" evidence="9">
    <location>
        <begin position="342"/>
        <end position="351"/>
    </location>
</feature>
<dbReference type="PANTHER" id="PTHR31361:SF1">
    <property type="entry name" value="BETA-GLUCAN SYNTHESIS-ASSOCIATED PROTEIN KRE6-RELATED"/>
    <property type="match status" value="1"/>
</dbReference>
<feature type="region of interest" description="Disordered" evidence="9">
    <location>
        <begin position="320"/>
        <end position="366"/>
    </location>
</feature>
<feature type="region of interest" description="Disordered" evidence="9">
    <location>
        <begin position="379"/>
        <end position="434"/>
    </location>
</feature>
<feature type="region of interest" description="Disordered" evidence="9">
    <location>
        <begin position="443"/>
        <end position="462"/>
    </location>
</feature>
<gene>
    <name evidence="12" type="ORF">THAOC_15791</name>
</gene>
<dbReference type="GO" id="GO:0005789">
    <property type="term" value="C:endoplasmic reticulum membrane"/>
    <property type="evidence" value="ECO:0007669"/>
    <property type="project" value="TreeGrafter"/>
</dbReference>
<name>K0SBM6_THAOC</name>
<evidence type="ECO:0000256" key="10">
    <source>
        <dbReference type="SAM" id="SignalP"/>
    </source>
</evidence>
<feature type="region of interest" description="Disordered" evidence="9">
    <location>
        <begin position="933"/>
        <end position="956"/>
    </location>
</feature>
<protein>
    <recommendedName>
        <fullName evidence="11">GH16 domain-containing protein</fullName>
    </recommendedName>
</protein>
<dbReference type="InterPro" id="IPR013320">
    <property type="entry name" value="ConA-like_dom_sf"/>
</dbReference>
<feature type="domain" description="GH16" evidence="11">
    <location>
        <begin position="451"/>
        <end position="863"/>
    </location>
</feature>
<dbReference type="GO" id="GO:0015926">
    <property type="term" value="F:glucosidase activity"/>
    <property type="evidence" value="ECO:0007669"/>
    <property type="project" value="TreeGrafter"/>
</dbReference>
<comment type="caution">
    <text evidence="12">The sequence shown here is derived from an EMBL/GenBank/DDBJ whole genome shotgun (WGS) entry which is preliminary data.</text>
</comment>
<comment type="subcellular location">
    <subcellularLocation>
        <location evidence="1">Membrane</location>
        <topology evidence="1">Single-pass type II membrane protein</topology>
    </subcellularLocation>
</comment>
<evidence type="ECO:0000256" key="9">
    <source>
        <dbReference type="SAM" id="MobiDB-lite"/>
    </source>
</evidence>
<evidence type="ECO:0000256" key="3">
    <source>
        <dbReference type="ARBA" id="ARBA00022692"/>
    </source>
</evidence>
<dbReference type="Gene3D" id="2.60.120.200">
    <property type="match status" value="1"/>
</dbReference>
<dbReference type="GO" id="GO:0071555">
    <property type="term" value="P:cell wall organization"/>
    <property type="evidence" value="ECO:0007669"/>
    <property type="project" value="UniProtKB-KW"/>
</dbReference>
<dbReference type="InterPro" id="IPR000757">
    <property type="entry name" value="Beta-glucanase-like"/>
</dbReference>
<feature type="region of interest" description="Disordered" evidence="9">
    <location>
        <begin position="130"/>
        <end position="160"/>
    </location>
</feature>
<keyword evidence="8" id="KW-0961">Cell wall biogenesis/degradation</keyword>
<reference evidence="12 13" key="1">
    <citation type="journal article" date="2012" name="Genome Biol.">
        <title>Genome and low-iron response of an oceanic diatom adapted to chronic iron limitation.</title>
        <authorList>
            <person name="Lommer M."/>
            <person name="Specht M."/>
            <person name="Roy A.S."/>
            <person name="Kraemer L."/>
            <person name="Andreson R."/>
            <person name="Gutowska M.A."/>
            <person name="Wolf J."/>
            <person name="Bergner S.V."/>
            <person name="Schilhabel M.B."/>
            <person name="Klostermeier U.C."/>
            <person name="Beiko R.G."/>
            <person name="Rosenstiel P."/>
            <person name="Hippler M."/>
            <person name="Laroche J."/>
        </authorList>
    </citation>
    <scope>NUCLEOTIDE SEQUENCE [LARGE SCALE GENOMIC DNA]</scope>
    <source>
        <strain evidence="12 13">CCMP1005</strain>
    </source>
</reference>
<keyword evidence="13" id="KW-1185">Reference proteome</keyword>
<dbReference type="SUPFAM" id="SSF49899">
    <property type="entry name" value="Concanavalin A-like lectins/glucanases"/>
    <property type="match status" value="1"/>
</dbReference>
<evidence type="ECO:0000256" key="7">
    <source>
        <dbReference type="ARBA" id="ARBA00023180"/>
    </source>
</evidence>
<dbReference type="GO" id="GO:0005886">
    <property type="term" value="C:plasma membrane"/>
    <property type="evidence" value="ECO:0007669"/>
    <property type="project" value="TreeGrafter"/>
</dbReference>
<evidence type="ECO:0000256" key="8">
    <source>
        <dbReference type="ARBA" id="ARBA00023316"/>
    </source>
</evidence>
<evidence type="ECO:0000313" key="12">
    <source>
        <dbReference type="EMBL" id="EJK63543.1"/>
    </source>
</evidence>
<dbReference type="eggNOG" id="ENOG502SIT6">
    <property type="taxonomic scope" value="Eukaryota"/>
</dbReference>
<comment type="similarity">
    <text evidence="2">Belongs to the SKN1/KRE6 family.</text>
</comment>
<dbReference type="PANTHER" id="PTHR31361">
    <property type="entry name" value="BETA-GLUCAN SYNTHESIS-ASSOCIATED PROTEIN KRE6-RELATED"/>
    <property type="match status" value="1"/>
</dbReference>
<feature type="signal peptide" evidence="10">
    <location>
        <begin position="1"/>
        <end position="18"/>
    </location>
</feature>
<keyword evidence="6" id="KW-0472">Membrane</keyword>
<feature type="compositionally biased region" description="Basic and acidic residues" evidence="9">
    <location>
        <begin position="330"/>
        <end position="341"/>
    </location>
</feature>
<accession>K0SBM6</accession>
<dbReference type="OrthoDB" id="412647at2759"/>
<keyword evidence="7" id="KW-0325">Glycoprotein</keyword>
<evidence type="ECO:0000256" key="5">
    <source>
        <dbReference type="ARBA" id="ARBA00022989"/>
    </source>
</evidence>
<dbReference type="GO" id="GO:0006078">
    <property type="term" value="P:(1-&gt;6)-beta-D-glucan biosynthetic process"/>
    <property type="evidence" value="ECO:0007669"/>
    <property type="project" value="TreeGrafter"/>
</dbReference>
<evidence type="ECO:0000256" key="6">
    <source>
        <dbReference type="ARBA" id="ARBA00023136"/>
    </source>
</evidence>
<dbReference type="Proteomes" id="UP000266841">
    <property type="component" value="Unassembled WGS sequence"/>
</dbReference>
<dbReference type="PROSITE" id="PS51762">
    <property type="entry name" value="GH16_2"/>
    <property type="match status" value="1"/>
</dbReference>
<dbReference type="Pfam" id="PF03935">
    <property type="entry name" value="SKN1_KRE6_Sbg1"/>
    <property type="match status" value="1"/>
</dbReference>
<feature type="region of interest" description="Disordered" evidence="9">
    <location>
        <begin position="986"/>
        <end position="1013"/>
    </location>
</feature>
<feature type="chain" id="PRO_5003837027" description="GH16 domain-containing protein" evidence="10">
    <location>
        <begin position="19"/>
        <end position="1045"/>
    </location>
</feature>
<evidence type="ECO:0000256" key="2">
    <source>
        <dbReference type="ARBA" id="ARBA00010962"/>
    </source>
</evidence>
<dbReference type="InterPro" id="IPR005629">
    <property type="entry name" value="Skn1/Kre6/Sbg1"/>
</dbReference>
<proteinExistence type="inferred from homology"/>
<evidence type="ECO:0000256" key="1">
    <source>
        <dbReference type="ARBA" id="ARBA00004606"/>
    </source>
</evidence>
<feature type="compositionally biased region" description="Polar residues" evidence="9">
    <location>
        <begin position="424"/>
        <end position="433"/>
    </location>
</feature>
<evidence type="ECO:0000259" key="11">
    <source>
        <dbReference type="PROSITE" id="PS51762"/>
    </source>
</evidence>
<evidence type="ECO:0000256" key="4">
    <source>
        <dbReference type="ARBA" id="ARBA00022968"/>
    </source>
</evidence>
<keyword evidence="10" id="KW-0732">Signal</keyword>
<evidence type="ECO:0000313" key="13">
    <source>
        <dbReference type="Proteomes" id="UP000266841"/>
    </source>
</evidence>
<dbReference type="EMBL" id="AGNL01018177">
    <property type="protein sequence ID" value="EJK63543.1"/>
    <property type="molecule type" value="Genomic_DNA"/>
</dbReference>
<keyword evidence="4" id="KW-0735">Signal-anchor</keyword>